<accession>A0A6H1ZD56</accession>
<dbReference type="EMBL" id="MT143998">
    <property type="protein sequence ID" value="QJA45846.1"/>
    <property type="molecule type" value="Genomic_DNA"/>
</dbReference>
<dbReference type="EMBL" id="MT144638">
    <property type="protein sequence ID" value="QJH96054.1"/>
    <property type="molecule type" value="Genomic_DNA"/>
</dbReference>
<protein>
    <submittedName>
        <fullName evidence="1">Uncharacterized protein</fullName>
    </submittedName>
</protein>
<dbReference type="AlphaFoldDB" id="A0A6H1ZD56"/>
<sequence>MNDQCICIERIGDNVPCPVHGAGYASGAASLFASMARGEERCACFEYAGDNGPCSVHDKAEE</sequence>
<evidence type="ECO:0000313" key="2">
    <source>
        <dbReference type="EMBL" id="QJH96054.1"/>
    </source>
</evidence>
<organism evidence="1">
    <name type="scientific">viral metagenome</name>
    <dbReference type="NCBI Taxonomy" id="1070528"/>
    <lineage>
        <taxon>unclassified sequences</taxon>
        <taxon>metagenomes</taxon>
        <taxon>organismal metagenomes</taxon>
    </lineage>
</organism>
<gene>
    <name evidence="1" type="ORF">TM448A00285_0024</name>
    <name evidence="2" type="ORF">TM448B00616_0016</name>
</gene>
<proteinExistence type="predicted"/>
<name>A0A6H1ZD56_9ZZZZ</name>
<reference evidence="1" key="1">
    <citation type="submission" date="2020-03" db="EMBL/GenBank/DDBJ databases">
        <title>The deep terrestrial virosphere.</title>
        <authorList>
            <person name="Holmfeldt K."/>
            <person name="Nilsson E."/>
            <person name="Simone D."/>
            <person name="Lopez-Fernandez M."/>
            <person name="Wu X."/>
            <person name="de Brujin I."/>
            <person name="Lundin D."/>
            <person name="Andersson A."/>
            <person name="Bertilsson S."/>
            <person name="Dopson M."/>
        </authorList>
    </citation>
    <scope>NUCLEOTIDE SEQUENCE</scope>
    <source>
        <strain evidence="1">TM448A00285</strain>
        <strain evidence="2">TM448B00616</strain>
    </source>
</reference>
<evidence type="ECO:0000313" key="1">
    <source>
        <dbReference type="EMBL" id="QJA45846.1"/>
    </source>
</evidence>